<evidence type="ECO:0000259" key="1">
    <source>
        <dbReference type="Pfam" id="PF13472"/>
    </source>
</evidence>
<dbReference type="CDD" id="cd04506">
    <property type="entry name" value="SGNH_hydrolase_YpmR_like"/>
    <property type="match status" value="1"/>
</dbReference>
<dbReference type="OrthoDB" id="252349at2"/>
<protein>
    <submittedName>
        <fullName evidence="2">Lipase</fullName>
    </submittedName>
</protein>
<dbReference type="Pfam" id="PF13472">
    <property type="entry name" value="Lipase_GDSL_2"/>
    <property type="match status" value="1"/>
</dbReference>
<dbReference type="EMBL" id="NGKC01000004">
    <property type="protein sequence ID" value="RSU12994.1"/>
    <property type="molecule type" value="Genomic_DNA"/>
</dbReference>
<dbReference type="InterPro" id="IPR013830">
    <property type="entry name" value="SGNH_hydro"/>
</dbReference>
<feature type="domain" description="SGNH hydrolase-type esterase" evidence="1">
    <location>
        <begin position="57"/>
        <end position="272"/>
    </location>
</feature>
<dbReference type="AlphaFoldDB" id="A0A430AY73"/>
<dbReference type="PANTHER" id="PTHR30383:SF27">
    <property type="entry name" value="SPORE GERMINATION LIPASE LIPC"/>
    <property type="match status" value="1"/>
</dbReference>
<proteinExistence type="predicted"/>
<dbReference type="SUPFAM" id="SSF52266">
    <property type="entry name" value="SGNH hydrolase"/>
    <property type="match status" value="1"/>
</dbReference>
<dbReference type="Proteomes" id="UP000286773">
    <property type="component" value="Unassembled WGS sequence"/>
</dbReference>
<dbReference type="PANTHER" id="PTHR30383">
    <property type="entry name" value="THIOESTERASE 1/PROTEASE 1/LYSOPHOSPHOLIPASE L1"/>
    <property type="match status" value="1"/>
</dbReference>
<dbReference type="GO" id="GO:0004622">
    <property type="term" value="F:phosphatidylcholine lysophospholipase activity"/>
    <property type="evidence" value="ECO:0007669"/>
    <property type="project" value="TreeGrafter"/>
</dbReference>
<dbReference type="Gene3D" id="3.40.50.1110">
    <property type="entry name" value="SGNH hydrolase"/>
    <property type="match status" value="1"/>
</dbReference>
<sequence length="292" mass="32592">MKMFKNNRALLLLFVIVTAATFLILTVTVPEAETMLTDTAAKSAEKQKMDILRLTSIGDSLTEGIGDLTEEGGYVPLLQKNLEELEIAEVVQADNFGKSGDRSDQILKRIKKDDSLQQSVAKANLILLTVGGNDLMKTVKSDIFNDIELATFKKPLKTYQAYLQKIYDELRNLNPTATIYQLGIYNPFYLNFPDLTEMQDVVDFWNQGSQEFVQSQDNAYFVPINDDIYSGLTTLATTDSSETAGSVTQNDSINNLISGEDNFHPNNLGYQIIANAFRDKIAGTKQSWLQTN</sequence>
<evidence type="ECO:0000313" key="2">
    <source>
        <dbReference type="EMBL" id="RSU12994.1"/>
    </source>
</evidence>
<name>A0A430AY73_9ENTE</name>
<keyword evidence="3" id="KW-1185">Reference proteome</keyword>
<evidence type="ECO:0000313" key="3">
    <source>
        <dbReference type="Proteomes" id="UP000286773"/>
    </source>
</evidence>
<gene>
    <name evidence="2" type="ORF">CBF27_05205</name>
</gene>
<comment type="caution">
    <text evidence="2">The sequence shown here is derived from an EMBL/GenBank/DDBJ whole genome shotgun (WGS) entry which is preliminary data.</text>
</comment>
<organism evidence="2 3">
    <name type="scientific">Vagococcus acidifermentans</name>
    <dbReference type="NCBI Taxonomy" id="564710"/>
    <lineage>
        <taxon>Bacteria</taxon>
        <taxon>Bacillati</taxon>
        <taxon>Bacillota</taxon>
        <taxon>Bacilli</taxon>
        <taxon>Lactobacillales</taxon>
        <taxon>Enterococcaceae</taxon>
        <taxon>Vagococcus</taxon>
    </lineage>
</organism>
<reference evidence="2 3" key="1">
    <citation type="submission" date="2017-05" db="EMBL/GenBank/DDBJ databases">
        <title>Vagococcus spp. assemblies.</title>
        <authorList>
            <person name="Gulvik C.A."/>
        </authorList>
    </citation>
    <scope>NUCLEOTIDE SEQUENCE [LARGE SCALE GENOMIC DNA]</scope>
    <source>
        <strain evidence="2 3">LMG 24798</strain>
    </source>
</reference>
<accession>A0A430AY73</accession>
<dbReference type="InterPro" id="IPR036514">
    <property type="entry name" value="SGNH_hydro_sf"/>
</dbReference>
<dbReference type="InterPro" id="IPR051532">
    <property type="entry name" value="Ester_Hydrolysis_Enzymes"/>
</dbReference>